<protein>
    <submittedName>
        <fullName evidence="1">Uncharacterized protein</fullName>
    </submittedName>
</protein>
<dbReference type="Proteomes" id="UP000836387">
    <property type="component" value="Unassembled WGS sequence"/>
</dbReference>
<gene>
    <name evidence="1" type="ORF">CRV2_00015715</name>
</gene>
<evidence type="ECO:0000313" key="2">
    <source>
        <dbReference type="Proteomes" id="UP000836387"/>
    </source>
</evidence>
<proteinExistence type="predicted"/>
<reference evidence="1" key="1">
    <citation type="submission" date="2020-04" db="EMBL/GenBank/DDBJ databases">
        <authorList>
            <person name="Broberg M."/>
        </authorList>
    </citation>
    <scope>NUCLEOTIDE SEQUENCE</scope>
</reference>
<reference evidence="1" key="2">
    <citation type="submission" date="2021-10" db="EMBL/GenBank/DDBJ databases">
        <authorList>
            <person name="Piombo E."/>
        </authorList>
    </citation>
    <scope>NUCLEOTIDE SEQUENCE</scope>
</reference>
<sequence>MDLPTPLKIISMEVGNPRFENFYRILAGTHVKYITIGPGALDHEALMDMPLKFANILPPLPYNQATWNTARISRNTTTGELEFELSAREMAGISNVWHPTLVDFLCLQKIKSMGLFVQLCTLTPDSTHEHRSSTGKRVIAKMARFEWEIQYLAQENLAYQLLHGTDIGPRVLGQIHEQGRVIGILLEIVPGRAAGIEDLPQCRAALKRLHSMRILHGDCNRHNFIVGSGGEVTLIDFSEFKENATDEELATEEESLAGKLEDDSGLGDYGVLGEDDDD</sequence>
<comment type="caution">
    <text evidence="1">The sequence shown here is derived from an EMBL/GenBank/DDBJ whole genome shotgun (WGS) entry which is preliminary data.</text>
</comment>
<accession>A0ACA9UUL7</accession>
<evidence type="ECO:0000313" key="1">
    <source>
        <dbReference type="EMBL" id="CAG9957152.1"/>
    </source>
</evidence>
<dbReference type="EMBL" id="CADEHS020000646">
    <property type="protein sequence ID" value="CAG9957152.1"/>
    <property type="molecule type" value="Genomic_DNA"/>
</dbReference>
<keyword evidence="2" id="KW-1185">Reference proteome</keyword>
<organism evidence="1 2">
    <name type="scientific">Clonostachys rosea f. rosea IK726</name>
    <dbReference type="NCBI Taxonomy" id="1349383"/>
    <lineage>
        <taxon>Eukaryota</taxon>
        <taxon>Fungi</taxon>
        <taxon>Dikarya</taxon>
        <taxon>Ascomycota</taxon>
        <taxon>Pezizomycotina</taxon>
        <taxon>Sordariomycetes</taxon>
        <taxon>Hypocreomycetidae</taxon>
        <taxon>Hypocreales</taxon>
        <taxon>Bionectriaceae</taxon>
        <taxon>Clonostachys</taxon>
    </lineage>
</organism>
<name>A0ACA9UUL7_BIOOC</name>